<dbReference type="AlphaFoldDB" id="A0A7D9IPH4"/>
<feature type="coiled-coil region" evidence="1">
    <location>
        <begin position="170"/>
        <end position="197"/>
    </location>
</feature>
<feature type="non-terminal residue" evidence="3">
    <location>
        <position position="1"/>
    </location>
</feature>
<proteinExistence type="predicted"/>
<protein>
    <submittedName>
        <fullName evidence="3">Uncharacterized protein</fullName>
    </submittedName>
</protein>
<name>A0A7D9IPH4_PARCT</name>
<feature type="compositionally biased region" description="Basic and acidic residues" evidence="2">
    <location>
        <begin position="109"/>
        <end position="123"/>
    </location>
</feature>
<dbReference type="OrthoDB" id="5988554at2759"/>
<sequence>MNEELRDYIEKTGIPNNCKNTGKDIPDVGKRHQCHKLKELKTQVERSLMRTCTADGTSPPPRYCTKLSGDGAKMTRLTGFVVISFSILDAGDAVMSPKDCKPSWRPNHKREETGSSEKGQQEKRPKKRNGTNKSPETYRKETQTEATSILEPKRFAEKTAQTEEVVTDYSRFFKETLDNLETLKNKVENNSKLLEKLVPEKQFSFNNENLFDDYSFNDDNEVPPSPTSNPP</sequence>
<gene>
    <name evidence="3" type="ORF">PACLA_8A009703</name>
</gene>
<feature type="compositionally biased region" description="Basic and acidic residues" evidence="2">
    <location>
        <begin position="151"/>
        <end position="161"/>
    </location>
</feature>
<keyword evidence="4" id="KW-1185">Reference proteome</keyword>
<keyword evidence="1" id="KW-0175">Coiled coil</keyword>
<feature type="region of interest" description="Disordered" evidence="2">
    <location>
        <begin position="209"/>
        <end position="231"/>
    </location>
</feature>
<evidence type="ECO:0000313" key="3">
    <source>
        <dbReference type="EMBL" id="CAB4014227.1"/>
    </source>
</evidence>
<dbReference type="Proteomes" id="UP001152795">
    <property type="component" value="Unassembled WGS sequence"/>
</dbReference>
<feature type="region of interest" description="Disordered" evidence="2">
    <location>
        <begin position="96"/>
        <end position="161"/>
    </location>
</feature>
<comment type="caution">
    <text evidence="3">The sequence shown here is derived from an EMBL/GenBank/DDBJ whole genome shotgun (WGS) entry which is preliminary data.</text>
</comment>
<evidence type="ECO:0000256" key="1">
    <source>
        <dbReference type="SAM" id="Coils"/>
    </source>
</evidence>
<evidence type="ECO:0000313" key="4">
    <source>
        <dbReference type="Proteomes" id="UP001152795"/>
    </source>
</evidence>
<evidence type="ECO:0000256" key="2">
    <source>
        <dbReference type="SAM" id="MobiDB-lite"/>
    </source>
</evidence>
<accession>A0A7D9IPH4</accession>
<dbReference type="EMBL" id="CACRXK020008207">
    <property type="protein sequence ID" value="CAB4014227.1"/>
    <property type="molecule type" value="Genomic_DNA"/>
</dbReference>
<reference evidence="3" key="1">
    <citation type="submission" date="2020-04" db="EMBL/GenBank/DDBJ databases">
        <authorList>
            <person name="Alioto T."/>
            <person name="Alioto T."/>
            <person name="Gomez Garrido J."/>
        </authorList>
    </citation>
    <scope>NUCLEOTIDE SEQUENCE</scope>
    <source>
        <strain evidence="3">A484AB</strain>
    </source>
</reference>
<organism evidence="3 4">
    <name type="scientific">Paramuricea clavata</name>
    <name type="common">Red gorgonian</name>
    <name type="synonym">Violescent sea-whip</name>
    <dbReference type="NCBI Taxonomy" id="317549"/>
    <lineage>
        <taxon>Eukaryota</taxon>
        <taxon>Metazoa</taxon>
        <taxon>Cnidaria</taxon>
        <taxon>Anthozoa</taxon>
        <taxon>Octocorallia</taxon>
        <taxon>Malacalcyonacea</taxon>
        <taxon>Plexauridae</taxon>
        <taxon>Paramuricea</taxon>
    </lineage>
</organism>